<protein>
    <submittedName>
        <fullName evidence="2">Uncharacterized protein</fullName>
    </submittedName>
</protein>
<sequence length="122" mass="14596">MSREREYSVVPFRGDTPEKNPTPARTEVQSPKKEGDLEGLDENKLRISEILDEIQEKASSFYEFSLQWEEMEQKLKERAIEVELKERSLMEQILELEKKEERLKEVEEERERKIGLLEKSIR</sequence>
<organism evidence="2 3">
    <name type="scientific">Arabis nemorensis</name>
    <dbReference type="NCBI Taxonomy" id="586526"/>
    <lineage>
        <taxon>Eukaryota</taxon>
        <taxon>Viridiplantae</taxon>
        <taxon>Streptophyta</taxon>
        <taxon>Embryophyta</taxon>
        <taxon>Tracheophyta</taxon>
        <taxon>Spermatophyta</taxon>
        <taxon>Magnoliopsida</taxon>
        <taxon>eudicotyledons</taxon>
        <taxon>Gunneridae</taxon>
        <taxon>Pentapetalae</taxon>
        <taxon>rosids</taxon>
        <taxon>malvids</taxon>
        <taxon>Brassicales</taxon>
        <taxon>Brassicaceae</taxon>
        <taxon>Arabideae</taxon>
        <taxon>Arabis</taxon>
    </lineage>
</organism>
<gene>
    <name evidence="2" type="ORF">ANE_LOCUS1176</name>
</gene>
<name>A0A565AMZ4_9BRAS</name>
<feature type="compositionally biased region" description="Basic and acidic residues" evidence="1">
    <location>
        <begin position="30"/>
        <end position="39"/>
    </location>
</feature>
<accession>A0A565AMZ4</accession>
<feature type="region of interest" description="Disordered" evidence="1">
    <location>
        <begin position="1"/>
        <end position="39"/>
    </location>
</feature>
<dbReference type="EMBL" id="CABITT030000001">
    <property type="protein sequence ID" value="VVA90731.1"/>
    <property type="molecule type" value="Genomic_DNA"/>
</dbReference>
<reference evidence="2" key="1">
    <citation type="submission" date="2019-07" db="EMBL/GenBank/DDBJ databases">
        <authorList>
            <person name="Dittberner H."/>
        </authorList>
    </citation>
    <scope>NUCLEOTIDE SEQUENCE [LARGE SCALE GENOMIC DNA]</scope>
</reference>
<keyword evidence="3" id="KW-1185">Reference proteome</keyword>
<evidence type="ECO:0000313" key="3">
    <source>
        <dbReference type="Proteomes" id="UP000489600"/>
    </source>
</evidence>
<comment type="caution">
    <text evidence="2">The sequence shown here is derived from an EMBL/GenBank/DDBJ whole genome shotgun (WGS) entry which is preliminary data.</text>
</comment>
<dbReference type="AlphaFoldDB" id="A0A565AMZ4"/>
<dbReference type="Proteomes" id="UP000489600">
    <property type="component" value="Unassembled WGS sequence"/>
</dbReference>
<evidence type="ECO:0000256" key="1">
    <source>
        <dbReference type="SAM" id="MobiDB-lite"/>
    </source>
</evidence>
<evidence type="ECO:0000313" key="2">
    <source>
        <dbReference type="EMBL" id="VVA90731.1"/>
    </source>
</evidence>
<proteinExistence type="predicted"/>